<keyword evidence="3" id="KW-1185">Reference proteome</keyword>
<accession>A0AAW1PRQ6</accession>
<dbReference type="Pfam" id="PF00582">
    <property type="entry name" value="Usp"/>
    <property type="match status" value="1"/>
</dbReference>
<sequence length="122" mass="14030">MQQIRESEELDLPLEIRKLLVAVDDADECVRALTWCMENLYRDGDEIHLLHVVPRLQRSSSFGRPPIDFLPQQDPVTHDQLVKKAELFIRERFLPKLQGLHPEPVVHIVKCEVDTASIGNLA</sequence>
<gene>
    <name evidence="2" type="ORF">WJX73_010125</name>
</gene>
<evidence type="ECO:0000259" key="1">
    <source>
        <dbReference type="Pfam" id="PF00582"/>
    </source>
</evidence>
<dbReference type="InterPro" id="IPR006016">
    <property type="entry name" value="UspA"/>
</dbReference>
<dbReference type="SUPFAM" id="SSF52402">
    <property type="entry name" value="Adenine nucleotide alpha hydrolases-like"/>
    <property type="match status" value="1"/>
</dbReference>
<proteinExistence type="predicted"/>
<reference evidence="2 3" key="1">
    <citation type="journal article" date="2024" name="Nat. Commun.">
        <title>Phylogenomics reveals the evolutionary origins of lichenization in chlorophyte algae.</title>
        <authorList>
            <person name="Puginier C."/>
            <person name="Libourel C."/>
            <person name="Otte J."/>
            <person name="Skaloud P."/>
            <person name="Haon M."/>
            <person name="Grisel S."/>
            <person name="Petersen M."/>
            <person name="Berrin J.G."/>
            <person name="Delaux P.M."/>
            <person name="Dal Grande F."/>
            <person name="Keller J."/>
        </authorList>
    </citation>
    <scope>NUCLEOTIDE SEQUENCE [LARGE SCALE GENOMIC DNA]</scope>
    <source>
        <strain evidence="2 3">SAG 2036</strain>
    </source>
</reference>
<dbReference type="EMBL" id="JALJOQ010000007">
    <property type="protein sequence ID" value="KAK9812430.1"/>
    <property type="molecule type" value="Genomic_DNA"/>
</dbReference>
<dbReference type="Gene3D" id="3.40.50.620">
    <property type="entry name" value="HUPs"/>
    <property type="match status" value="1"/>
</dbReference>
<comment type="caution">
    <text evidence="2">The sequence shown here is derived from an EMBL/GenBank/DDBJ whole genome shotgun (WGS) entry which is preliminary data.</text>
</comment>
<dbReference type="InterPro" id="IPR014729">
    <property type="entry name" value="Rossmann-like_a/b/a_fold"/>
</dbReference>
<evidence type="ECO:0000313" key="3">
    <source>
        <dbReference type="Proteomes" id="UP001465755"/>
    </source>
</evidence>
<organism evidence="2 3">
    <name type="scientific">Symbiochloris irregularis</name>
    <dbReference type="NCBI Taxonomy" id="706552"/>
    <lineage>
        <taxon>Eukaryota</taxon>
        <taxon>Viridiplantae</taxon>
        <taxon>Chlorophyta</taxon>
        <taxon>core chlorophytes</taxon>
        <taxon>Trebouxiophyceae</taxon>
        <taxon>Trebouxiales</taxon>
        <taxon>Trebouxiaceae</taxon>
        <taxon>Symbiochloris</taxon>
    </lineage>
</organism>
<dbReference type="AlphaFoldDB" id="A0AAW1PRQ6"/>
<feature type="domain" description="UspA" evidence="1">
    <location>
        <begin position="16"/>
        <end position="61"/>
    </location>
</feature>
<dbReference type="Proteomes" id="UP001465755">
    <property type="component" value="Unassembled WGS sequence"/>
</dbReference>
<protein>
    <recommendedName>
        <fullName evidence="1">UspA domain-containing protein</fullName>
    </recommendedName>
</protein>
<evidence type="ECO:0000313" key="2">
    <source>
        <dbReference type="EMBL" id="KAK9812430.1"/>
    </source>
</evidence>
<name>A0AAW1PRQ6_9CHLO</name>